<keyword evidence="2" id="KW-1185">Reference proteome</keyword>
<organismHost>
    <name type="scientific">Heterosigma akashiwo</name>
    <name type="common">Chromophytic alga</name>
    <name type="synonym">Heterosigma carterae</name>
    <dbReference type="NCBI Taxonomy" id="2829"/>
</organismHost>
<reference evidence="1 2" key="1">
    <citation type="submission" date="2016-03" db="EMBL/GenBank/DDBJ databases">
        <title>Genome sequences of a Phycodnavirus, Heterosigma akashiwo virus strain 53.</title>
        <authorList>
            <person name="Ueki S."/>
            <person name="Ogura Y."/>
            <person name="Hayashi T."/>
        </authorList>
    </citation>
    <scope>NUCLEOTIDE SEQUENCE [LARGE SCALE GENOMIC DNA]</scope>
    <source>
        <strain evidence="1">HaV53</strain>
    </source>
</reference>
<name>A0A1C9C557_HAV01</name>
<dbReference type="GeneID" id="37618466"/>
<protein>
    <submittedName>
        <fullName evidence="1">Uncharacterized protein</fullName>
    </submittedName>
</protein>
<evidence type="ECO:0000313" key="2">
    <source>
        <dbReference type="Proteomes" id="UP000232488"/>
    </source>
</evidence>
<evidence type="ECO:0000313" key="1">
    <source>
        <dbReference type="EMBL" id="AOM63416.1"/>
    </source>
</evidence>
<dbReference type="EMBL" id="KX008963">
    <property type="protein sequence ID" value="AOM63416.1"/>
    <property type="molecule type" value="Genomic_DNA"/>
</dbReference>
<organism evidence="1 2">
    <name type="scientific">Heterosigma akashiwo virus 01</name>
    <name type="common">HaV01</name>
    <dbReference type="NCBI Taxonomy" id="97195"/>
    <lineage>
        <taxon>Viruses</taxon>
        <taxon>Varidnaviria</taxon>
        <taxon>Bamfordvirae</taxon>
        <taxon>Nucleocytoviricota</taxon>
        <taxon>Megaviricetes</taxon>
        <taxon>Algavirales</taxon>
        <taxon>Phycodnaviridae</taxon>
        <taxon>Raphidovirus</taxon>
        <taxon>Raphidovirus japonicum</taxon>
    </lineage>
</organism>
<proteinExistence type="predicted"/>
<sequence>MNIIKKCIVLSLLFMSDQINNVQCVHNEYSLNNNVGMLKLHDIKRVGYGHYKFKTFVDNTKHNKFTHAMLYVKMVEELTSILTPKSNIKRFVFECKNMENMDNNMMFDVFIDYNQNEIVSSSSSVYFKVELDLIHVNRKNIFNFLF</sequence>
<accession>A0A1C9C557</accession>
<dbReference type="RefSeq" id="YP_009507482.1">
    <property type="nucleotide sequence ID" value="NC_038553.1"/>
</dbReference>
<gene>
    <name evidence="1" type="primary">HaV53_ORF85</name>
</gene>
<dbReference type="Proteomes" id="UP000232488">
    <property type="component" value="Segment"/>
</dbReference>
<dbReference type="KEGG" id="vg:37618466"/>